<dbReference type="GO" id="GO:0043571">
    <property type="term" value="P:maintenance of CRISPR repeat elements"/>
    <property type="evidence" value="ECO:0007669"/>
    <property type="project" value="InterPro"/>
</dbReference>
<dbReference type="GO" id="GO:0051607">
    <property type="term" value="P:defense response to virus"/>
    <property type="evidence" value="ECO:0007669"/>
    <property type="project" value="UniProtKB-KW"/>
</dbReference>
<dbReference type="Proteomes" id="UP000094707">
    <property type="component" value="Chromosome I"/>
</dbReference>
<dbReference type="Pfam" id="PF09704">
    <property type="entry name" value="Cas_Cas5d"/>
    <property type="match status" value="1"/>
</dbReference>
<keyword evidence="1" id="KW-0051">Antiviral defense</keyword>
<dbReference type="KEGG" id="mcub:MCBB_1321"/>
<dbReference type="NCBIfam" id="TIGR02592">
    <property type="entry name" value="cas_Cas5h"/>
    <property type="match status" value="1"/>
</dbReference>
<evidence type="ECO:0000313" key="3">
    <source>
        <dbReference type="Proteomes" id="UP000094707"/>
    </source>
</evidence>
<keyword evidence="3" id="KW-1185">Reference proteome</keyword>
<accession>A0A1D3L2Y7</accession>
<protein>
    <submittedName>
        <fullName evidence="2">CRISPR-associated protein Cas5</fullName>
    </submittedName>
</protein>
<evidence type="ECO:0000313" key="2">
    <source>
        <dbReference type="EMBL" id="SCG85879.1"/>
    </source>
</evidence>
<dbReference type="NCBIfam" id="TIGR02593">
    <property type="entry name" value="CRISPR_cas5"/>
    <property type="match status" value="1"/>
</dbReference>
<dbReference type="InterPro" id="IPR021124">
    <property type="entry name" value="CRISPR-assoc_prot_Cas5"/>
</dbReference>
<evidence type="ECO:0000256" key="1">
    <source>
        <dbReference type="ARBA" id="ARBA00023118"/>
    </source>
</evidence>
<dbReference type="OrthoDB" id="42959at2157"/>
<reference evidence="2 3" key="1">
    <citation type="submission" date="2016-08" db="EMBL/GenBank/DDBJ databases">
        <authorList>
            <person name="Seilhamer J.J."/>
        </authorList>
    </citation>
    <scope>NUCLEOTIDE SEQUENCE [LARGE SCALE GENOMIC DNA]</scope>
    <source>
        <strain evidence="2">Buetzberg</strain>
    </source>
</reference>
<dbReference type="InterPro" id="IPR013422">
    <property type="entry name" value="CRISPR-assoc_prot_Cas5_N"/>
</dbReference>
<name>A0A1D3L2Y7_9EURY</name>
<dbReference type="GeneID" id="30412162"/>
<organism evidence="2 3">
    <name type="scientific">Methanobacterium congolense</name>
    <dbReference type="NCBI Taxonomy" id="118062"/>
    <lineage>
        <taxon>Archaea</taxon>
        <taxon>Methanobacteriati</taxon>
        <taxon>Methanobacteriota</taxon>
        <taxon>Methanomada group</taxon>
        <taxon>Methanobacteria</taxon>
        <taxon>Methanobacteriales</taxon>
        <taxon>Methanobacteriaceae</taxon>
        <taxon>Methanobacterium</taxon>
    </lineage>
</organism>
<dbReference type="RefSeq" id="WP_071906991.1">
    <property type="nucleotide sequence ID" value="NZ_LT607756.1"/>
</dbReference>
<dbReference type="Gene3D" id="3.30.70.2660">
    <property type="match status" value="1"/>
</dbReference>
<dbReference type="EMBL" id="LT607756">
    <property type="protein sequence ID" value="SCG85879.1"/>
    <property type="molecule type" value="Genomic_DNA"/>
</dbReference>
<dbReference type="AlphaFoldDB" id="A0A1D3L2Y7"/>
<dbReference type="STRING" id="118062.MCBB_1321"/>
<dbReference type="InterPro" id="IPR013421">
    <property type="entry name" value="CRISPR-assoc_prot_Cas5_HALMA"/>
</dbReference>
<dbReference type="PATRIC" id="fig|129848.4.peg.1343"/>
<gene>
    <name evidence="2" type="primary">cas5</name>
    <name evidence="2" type="ORF">MCBB_1321</name>
</gene>
<sequence>MENKALVFDIWGDYAHFRKIETTTSPLTYSIPTGTAVAGLIAAMLGWQRDSYYDTLSRDNFEFSIRILEPIKKVRMNINLIKTDEGFYLWDIKGTPRSPTPYEFIKNPSYRIYIHLKEANTYKTLKYYLENHKTIFTPYLGISELIANFSFVGEYDINPKELERAEVHTVLKKDDYKIYVGNLEEGMRWSRENMPLYMNSDRCVTEYSEVLLEQTGKPLMIENGLFYEIGEDNVVFL</sequence>
<proteinExistence type="predicted"/>